<evidence type="ECO:0000256" key="1">
    <source>
        <dbReference type="SAM" id="Coils"/>
    </source>
</evidence>
<evidence type="ECO:0000313" key="2">
    <source>
        <dbReference type="EMBL" id="GAG40506.1"/>
    </source>
</evidence>
<name>X0YV88_9ZZZZ</name>
<reference evidence="2" key="1">
    <citation type="journal article" date="2014" name="Front. Microbiol.">
        <title>High frequency of phylogenetically diverse reductive dehalogenase-homologous genes in deep subseafloor sedimentary metagenomes.</title>
        <authorList>
            <person name="Kawai M."/>
            <person name="Futagami T."/>
            <person name="Toyoda A."/>
            <person name="Takaki Y."/>
            <person name="Nishi S."/>
            <person name="Hori S."/>
            <person name="Arai W."/>
            <person name="Tsubouchi T."/>
            <person name="Morono Y."/>
            <person name="Uchiyama I."/>
            <person name="Ito T."/>
            <person name="Fujiyama A."/>
            <person name="Inagaki F."/>
            <person name="Takami H."/>
        </authorList>
    </citation>
    <scope>NUCLEOTIDE SEQUENCE</scope>
    <source>
        <strain evidence="2">Expedition CK06-06</strain>
    </source>
</reference>
<gene>
    <name evidence="2" type="ORF">S01H1_64099</name>
</gene>
<feature type="non-terminal residue" evidence="2">
    <location>
        <position position="252"/>
    </location>
</feature>
<proteinExistence type="predicted"/>
<comment type="caution">
    <text evidence="2">The sequence shown here is derived from an EMBL/GenBank/DDBJ whole genome shotgun (WGS) entry which is preliminary data.</text>
</comment>
<organism evidence="2">
    <name type="scientific">marine sediment metagenome</name>
    <dbReference type="NCBI Taxonomy" id="412755"/>
    <lineage>
        <taxon>unclassified sequences</taxon>
        <taxon>metagenomes</taxon>
        <taxon>ecological metagenomes</taxon>
    </lineage>
</organism>
<sequence length="252" mass="27690">TVINVGAKGSEASQTYECRECGLPFNGGHDLDCNLFAVERVLENQSRRIEELEKEQAEHLALIMNASGSMISLRVERDRLKNENDKLDIRLAEANESVNREMRLLLAEEDKVAALKARVDELEGLLRAILADNAGQDHGFETDEDLWETAESSLSPVETQTYKEGETLPGGYQVPQGQTAAVTGDFSISVEPEAESVPSSWVWHTRRGAGLTDLPFKDWLSRRSDNGAACNACAAMHLIEMVGNHCAICSEG</sequence>
<keyword evidence="1" id="KW-0175">Coiled coil</keyword>
<dbReference type="AlphaFoldDB" id="X0YV88"/>
<feature type="non-terminal residue" evidence="2">
    <location>
        <position position="1"/>
    </location>
</feature>
<protein>
    <submittedName>
        <fullName evidence="2">Uncharacterized protein</fullName>
    </submittedName>
</protein>
<dbReference type="EMBL" id="BARS01042233">
    <property type="protein sequence ID" value="GAG40506.1"/>
    <property type="molecule type" value="Genomic_DNA"/>
</dbReference>
<accession>X0YV88</accession>
<feature type="coiled-coil region" evidence="1">
    <location>
        <begin position="35"/>
        <end position="132"/>
    </location>
</feature>